<evidence type="ECO:0000313" key="2">
    <source>
        <dbReference type="Proteomes" id="UP000007800"/>
    </source>
</evidence>
<gene>
    <name evidence="1" type="ORF">Pmar_PMAR019842</name>
</gene>
<dbReference type="AlphaFoldDB" id="C5KBS9"/>
<name>C5KBS9_PERM5</name>
<organism evidence="2">
    <name type="scientific">Perkinsus marinus (strain ATCC 50983 / TXsc)</name>
    <dbReference type="NCBI Taxonomy" id="423536"/>
    <lineage>
        <taxon>Eukaryota</taxon>
        <taxon>Sar</taxon>
        <taxon>Alveolata</taxon>
        <taxon>Perkinsozoa</taxon>
        <taxon>Perkinsea</taxon>
        <taxon>Perkinsida</taxon>
        <taxon>Perkinsidae</taxon>
        <taxon>Perkinsus</taxon>
    </lineage>
</organism>
<reference evidence="1 2" key="1">
    <citation type="submission" date="2008-07" db="EMBL/GenBank/DDBJ databases">
        <authorList>
            <person name="El-Sayed N."/>
            <person name="Caler E."/>
            <person name="Inman J."/>
            <person name="Amedeo P."/>
            <person name="Hass B."/>
            <person name="Wortman J."/>
        </authorList>
    </citation>
    <scope>NUCLEOTIDE SEQUENCE [LARGE SCALE GENOMIC DNA]</scope>
    <source>
        <strain evidence="2">ATCC 50983 / TXsc</strain>
    </source>
</reference>
<dbReference type="EMBL" id="GG671946">
    <property type="protein sequence ID" value="EER17960.1"/>
    <property type="molecule type" value="Genomic_DNA"/>
</dbReference>
<dbReference type="GeneID" id="9063304"/>
<protein>
    <submittedName>
        <fullName evidence="1">Uncharacterized protein</fullName>
    </submittedName>
</protein>
<dbReference type="Proteomes" id="UP000007800">
    <property type="component" value="Unassembled WGS sequence"/>
</dbReference>
<dbReference type="OrthoDB" id="191686at2759"/>
<dbReference type="RefSeq" id="XP_002786164.1">
    <property type="nucleotide sequence ID" value="XM_002786118.1"/>
</dbReference>
<keyword evidence="2" id="KW-1185">Reference proteome</keyword>
<proteinExistence type="predicted"/>
<evidence type="ECO:0000313" key="1">
    <source>
        <dbReference type="EMBL" id="EER17960.1"/>
    </source>
</evidence>
<dbReference type="InParanoid" id="C5KBS9"/>
<sequence length="53" mass="5996">MCNGARLKISKALFDEESKGDELIAWRRPFDELSKGGLINVNNFMKIVKNKVA</sequence>
<accession>C5KBS9</accession>